<accession>A0ABR6KSZ7</accession>
<evidence type="ECO:0000313" key="2">
    <source>
        <dbReference type="EMBL" id="MBB4624633.1"/>
    </source>
</evidence>
<dbReference type="Proteomes" id="UP000533637">
    <property type="component" value="Unassembled WGS sequence"/>
</dbReference>
<reference evidence="2 3" key="1">
    <citation type="submission" date="2020-08" db="EMBL/GenBank/DDBJ databases">
        <title>Genomic Encyclopedia of Type Strains, Phase IV (KMG-IV): sequencing the most valuable type-strain genomes for metagenomic binning, comparative biology and taxonomic classification.</title>
        <authorList>
            <person name="Goeker M."/>
        </authorList>
    </citation>
    <scope>NUCLEOTIDE SEQUENCE [LARGE SCALE GENOMIC DNA]</scope>
    <source>
        <strain evidence="2 3">DSM 102983</strain>
    </source>
</reference>
<name>A0ABR6KSZ7_9BACT</name>
<keyword evidence="1" id="KW-0812">Transmembrane</keyword>
<proteinExistence type="predicted"/>
<feature type="transmembrane region" description="Helical" evidence="1">
    <location>
        <begin position="7"/>
        <end position="29"/>
    </location>
</feature>
<keyword evidence="3" id="KW-1185">Reference proteome</keyword>
<dbReference type="RefSeq" id="WP_183672215.1">
    <property type="nucleotide sequence ID" value="NZ_BMPB01000015.1"/>
</dbReference>
<keyword evidence="1" id="KW-1133">Transmembrane helix</keyword>
<sequence length="1166" mass="132330">MGRGKKIIKYIFPIVGLLVVFLTILNLYLANRLERYLKVELSQRTAEATDGFYNLTFDDLSIGFVKGELKIEGVRLMPDSTVFQQWKAIDSLPRTYVKAEIGVIDFKGVNLTWRWSYKELHFNSFEIKDPRIEVFDSYYSGRMEKKIRHAETKSLYEVISPYINVLSVRTLNLSDASVFYTVENPVTPIVYGLDDVSFRAYGFLLDKNSSQSGKLLYCDNFEFVTNQPQTLLANNDFLLRTDSIKLSTQDSIIYIEKIRLIPQDSLWTENKQRPDSYVDAQVKTVEVNGVHFKREEALNYLTARSFEISSSDIQIFNLAGNDSEVNKPVDGAAKIDTDSLVQALSLYDIISPVLHSVSIKTIGIDAAKVTYSQAVKDSVEVYKLDNFNFQATGFLIDSLAEEKHGLWYSQNFAFEATGISGNMTARNHRFDVERMALDTESGDFSIEKIRLKPISVNSRKDYMSGSIDTLAMKGLLYDKGISADLFKIDRPVIYYYKSPSYAKKNKEVKAPVDPRADVESILNPLLQYLSIKRIDLNHAYVTLNDRSVPDPVVYKLKDFNFYATRFLVNDSTNRSGSLFFACDHFGFSFSDFDNYLPGKAYRLAVRKGNFSTSKGVLSLQDVKLLPQDSLWQLGADSYISVETPMVYATGLSHLPQKLLQHLDAASLHVESPDIRMLKKDGSLLHLTLHDLEIAKIAWDSLHFSVGSIDLSEPVIRYQAGNSPDTIKVKKKSPLIISNDIYEAVNRFTPDLSLGKLNISNAVWDRDTASLFLEGLHLNAKDRIFGLKTVRFATRDLAFPLDNGFYTLKIGKVNLDNTDLNLENIHLVSTYPKMEFAYRQPKHQDWFDIKVGKLGLSGIDLPAYFSEQIVRIKEVQIDDAELQNFKNQQIAVPRHIVPMIYSGLQKAPVKVAIDSLGVNNLTVVYEELSKKGIQPGKLFFTEMNGKFSGFTNIVFRPDQYIRLDANGKLMGKGYFTATWMLPVDSLNDRFLLDAHLADFDLTALNELITPLAFAKVESGRLTDFTFSTEASTKGATVEMLFLYRDLKAEIMKEKNGEVIDNKFLSRLANLVLKHDNPDHPEQGTHRPRYSQLSIERDPYHSTFNYLWQILRPALTESVGVSKKAQDVAKGVTGFFTKVKNFFHPKKKNRQEVKVFGQNEPDSELIPD</sequence>
<keyword evidence="1" id="KW-0472">Membrane</keyword>
<evidence type="ECO:0008006" key="4">
    <source>
        <dbReference type="Google" id="ProtNLM"/>
    </source>
</evidence>
<evidence type="ECO:0000256" key="1">
    <source>
        <dbReference type="SAM" id="Phobius"/>
    </source>
</evidence>
<organism evidence="2 3">
    <name type="scientific">Parabacteroides faecis</name>
    <dbReference type="NCBI Taxonomy" id="1217282"/>
    <lineage>
        <taxon>Bacteria</taxon>
        <taxon>Pseudomonadati</taxon>
        <taxon>Bacteroidota</taxon>
        <taxon>Bacteroidia</taxon>
        <taxon>Bacteroidales</taxon>
        <taxon>Tannerellaceae</taxon>
        <taxon>Parabacteroides</taxon>
    </lineage>
</organism>
<gene>
    <name evidence="2" type="ORF">GGQ57_004577</name>
</gene>
<dbReference type="EMBL" id="JACHOC010000011">
    <property type="protein sequence ID" value="MBB4624633.1"/>
    <property type="molecule type" value="Genomic_DNA"/>
</dbReference>
<comment type="caution">
    <text evidence="2">The sequence shown here is derived from an EMBL/GenBank/DDBJ whole genome shotgun (WGS) entry which is preliminary data.</text>
</comment>
<evidence type="ECO:0000313" key="3">
    <source>
        <dbReference type="Proteomes" id="UP000533637"/>
    </source>
</evidence>
<protein>
    <recommendedName>
        <fullName evidence="4">DUF748 domain-containing protein</fullName>
    </recommendedName>
</protein>